<dbReference type="GO" id="GO:1903457">
    <property type="term" value="P:lactate catabolic process"/>
    <property type="evidence" value="ECO:0007669"/>
    <property type="project" value="TreeGrafter"/>
</dbReference>
<evidence type="ECO:0000259" key="5">
    <source>
        <dbReference type="PROSITE" id="PS51387"/>
    </source>
</evidence>
<keyword evidence="2" id="KW-0285">Flavoprotein</keyword>
<evidence type="ECO:0000256" key="1">
    <source>
        <dbReference type="ARBA" id="ARBA00001974"/>
    </source>
</evidence>
<evidence type="ECO:0000313" key="7">
    <source>
        <dbReference type="Proteomes" id="UP000500806"/>
    </source>
</evidence>
<dbReference type="Pfam" id="PF02754">
    <property type="entry name" value="CCG"/>
    <property type="match status" value="1"/>
</dbReference>
<feature type="domain" description="FAD-binding PCMH-type" evidence="5">
    <location>
        <begin position="39"/>
        <end position="267"/>
    </location>
</feature>
<dbReference type="GO" id="GO:0008720">
    <property type="term" value="F:D-lactate dehydrogenase (NAD+) activity"/>
    <property type="evidence" value="ECO:0007669"/>
    <property type="project" value="TreeGrafter"/>
</dbReference>
<dbReference type="InterPro" id="IPR017896">
    <property type="entry name" value="4Fe4S_Fe-S-bd"/>
</dbReference>
<dbReference type="Pfam" id="PF13183">
    <property type="entry name" value="Fer4_8"/>
    <property type="match status" value="1"/>
</dbReference>
<dbReference type="InterPro" id="IPR016167">
    <property type="entry name" value="FAD-bd_PCMH_sub1"/>
</dbReference>
<dbReference type="Gene3D" id="3.30.70.2740">
    <property type="match status" value="1"/>
</dbReference>
<dbReference type="GO" id="GO:0071949">
    <property type="term" value="F:FAD binding"/>
    <property type="evidence" value="ECO:0007669"/>
    <property type="project" value="InterPro"/>
</dbReference>
<accession>A0A6M9PSE3</accession>
<organism evidence="6 7">
    <name type="scientific">Polynucleobacter antarcticus</name>
    <dbReference type="NCBI Taxonomy" id="1743162"/>
    <lineage>
        <taxon>Bacteria</taxon>
        <taxon>Pseudomonadati</taxon>
        <taxon>Pseudomonadota</taxon>
        <taxon>Betaproteobacteria</taxon>
        <taxon>Burkholderiales</taxon>
        <taxon>Burkholderiaceae</taxon>
        <taxon>Polynucleobacter</taxon>
    </lineage>
</organism>
<dbReference type="KEGG" id="pani:DCO16_03630"/>
<dbReference type="InterPro" id="IPR004113">
    <property type="entry name" value="FAD-bd_oxidored_4_C"/>
</dbReference>
<dbReference type="Proteomes" id="UP000500806">
    <property type="component" value="Chromosome"/>
</dbReference>
<dbReference type="InterPro" id="IPR016164">
    <property type="entry name" value="FAD-linked_Oxase-like_C"/>
</dbReference>
<comment type="cofactor">
    <cofactor evidence="1">
        <name>FAD</name>
        <dbReference type="ChEBI" id="CHEBI:57692"/>
    </cofactor>
</comment>
<dbReference type="InterPro" id="IPR016169">
    <property type="entry name" value="FAD-bd_PCMH_sub2"/>
</dbReference>
<dbReference type="Pfam" id="PF02913">
    <property type="entry name" value="FAD-oxidase_C"/>
    <property type="match status" value="1"/>
</dbReference>
<dbReference type="AlphaFoldDB" id="A0A6M9PSE3"/>
<dbReference type="InterPro" id="IPR006094">
    <property type="entry name" value="Oxid_FAD_bind_N"/>
</dbReference>
<dbReference type="Gene3D" id="3.30.43.10">
    <property type="entry name" value="Uridine Diphospho-n-acetylenolpyruvylglucosamine Reductase, domain 2"/>
    <property type="match status" value="1"/>
</dbReference>
<protein>
    <submittedName>
        <fullName evidence="6">FAD-binding oxidoreductase</fullName>
    </submittedName>
</protein>
<dbReference type="PANTHER" id="PTHR11748">
    <property type="entry name" value="D-LACTATE DEHYDROGENASE"/>
    <property type="match status" value="1"/>
</dbReference>
<dbReference type="EMBL" id="CP028941">
    <property type="protein sequence ID" value="QKM63599.1"/>
    <property type="molecule type" value="Genomic_DNA"/>
</dbReference>
<sequence length="976" mass="107559">MGGISQWEQLNVELTAALGSSVHFDVAHQAIYASEASNYRQIPIGVVTPKNTEEFVKGIEICHRNRAPVLMRGAGTSMNGQTVNNAVVFDISKYCNHILDLDPVAGAATVEPGVICDSLRDAAEVYGLTFAPDPSTHSRCTLGGMVANNSCGAHSVMAGKTLENTEALEILTYDGERFWVGPTSDQELQEIIAAGGRKGQIYQDLLTLRDRYADLIRARFPNIKRRVSGYNLDQLLPEHGFNVARALVGTEGTCALTLAAKVRLVKSPPKRVVLVLGFEDIYIAGDAVPEYQSFNPIAIEGLDYKIIRGLHQRNLAKAEIDLLPAGKAWVMVEFGDDILEGAVAQAERAEQYFKSRTKGPQPSTWLVPDPQLQKRIWSIRENGASATHLSVDPNTPDPVVGWEDAAVDPARLGDYLRAFQTLVDSYGYDTSLYGHFGDGCVHARITFNLRTAEGVAHFRSFIRDAATLVVSFGGSLTGEHGDGQARAEFLPIMFGEELMGAMHEFKRIWDPENRLNPGKVVHPYRVDENLRMGPEYKIVNIKTRLNFLSQEGNGFQRAVERCVGMGKCRSEKVGTMCPSYRATKEERFSTRGRSRLFWEMLQGEVIKDGWDSQELKEALDTCLSCKGCKSDCPAHVDMASYKAEFLSHFHEKHGRPRQALTMGRIGDWAPFASKVSWLLNGVMQTPVLSSIAKWLGGVAQERSLPKFANPTFSKQFQKRQQAHPLAKSQGIEQKKVILWVDTFCEHFHPEVANAAVEVLAHAGFEATLPKTPLCCGRPLYDFGYLDLAKQKLEKILDAIGDQIDAGDDSPIAVVGLEPGCMSVFKDELLKFFPDDPRAQLLSESSYLLGDFLHEQGYTPPPLDCTVLVHSHCHQKSLFGTKGDVALLTALGAKANYIDSGCCGMAGSFGFNPEHIEISKAVGELVLLPAVRAAQEDTIILSNGFSCREQIEQETGRKVKHLAELLQMAHQANDARH</sequence>
<dbReference type="InterPro" id="IPR016166">
    <property type="entry name" value="FAD-bd_PCMH"/>
</dbReference>
<dbReference type="PANTHER" id="PTHR11748:SF119">
    <property type="entry name" value="D-2-HYDROXYGLUTARATE DEHYDROGENASE"/>
    <property type="match status" value="1"/>
</dbReference>
<name>A0A6M9PSE3_9BURK</name>
<dbReference type="SUPFAM" id="SSF55103">
    <property type="entry name" value="FAD-linked oxidases, C-terminal domain"/>
    <property type="match status" value="1"/>
</dbReference>
<evidence type="ECO:0000256" key="3">
    <source>
        <dbReference type="ARBA" id="ARBA00022827"/>
    </source>
</evidence>
<reference evidence="6 7" key="1">
    <citation type="submission" date="2018-04" db="EMBL/GenBank/DDBJ databases">
        <title>Polynucleobacter sp. LimPoW16 genome.</title>
        <authorList>
            <person name="Hahn M.W."/>
        </authorList>
    </citation>
    <scope>NUCLEOTIDE SEQUENCE [LARGE SCALE GENOMIC DNA]</scope>
    <source>
        <strain evidence="6 7">LimPoW16</strain>
    </source>
</reference>
<dbReference type="InterPro" id="IPR004017">
    <property type="entry name" value="Cys_rich_dom"/>
</dbReference>
<dbReference type="Pfam" id="PF01565">
    <property type="entry name" value="FAD_binding_4"/>
    <property type="match status" value="1"/>
</dbReference>
<dbReference type="SUPFAM" id="SSF56176">
    <property type="entry name" value="FAD-binding/transporter-associated domain-like"/>
    <property type="match status" value="1"/>
</dbReference>
<dbReference type="InterPro" id="IPR016171">
    <property type="entry name" value="Vanillyl_alc_oxidase_C-sub2"/>
</dbReference>
<dbReference type="GO" id="GO:0004458">
    <property type="term" value="F:D-lactate dehydrogenase (cytochrome) activity"/>
    <property type="evidence" value="ECO:0007669"/>
    <property type="project" value="TreeGrafter"/>
</dbReference>
<gene>
    <name evidence="6" type="ORF">DCO16_03630</name>
</gene>
<keyword evidence="7" id="KW-1185">Reference proteome</keyword>
<dbReference type="InterPro" id="IPR036318">
    <property type="entry name" value="FAD-bd_PCMH-like_sf"/>
</dbReference>
<dbReference type="Gene3D" id="1.10.45.10">
    <property type="entry name" value="Vanillyl-alcohol Oxidase, Chain A, domain 4"/>
    <property type="match status" value="1"/>
</dbReference>
<evidence type="ECO:0000313" key="6">
    <source>
        <dbReference type="EMBL" id="QKM63599.1"/>
    </source>
</evidence>
<proteinExistence type="predicted"/>
<dbReference type="PROSITE" id="PS51387">
    <property type="entry name" value="FAD_PCMH"/>
    <property type="match status" value="1"/>
</dbReference>
<evidence type="ECO:0000256" key="2">
    <source>
        <dbReference type="ARBA" id="ARBA00022630"/>
    </source>
</evidence>
<keyword evidence="3" id="KW-0274">FAD</keyword>
<dbReference type="SUPFAM" id="SSF46548">
    <property type="entry name" value="alpha-helical ferredoxin"/>
    <property type="match status" value="1"/>
</dbReference>
<evidence type="ECO:0000256" key="4">
    <source>
        <dbReference type="ARBA" id="ARBA00023002"/>
    </source>
</evidence>
<keyword evidence="4" id="KW-0560">Oxidoreductase</keyword>
<dbReference type="Gene3D" id="3.30.465.10">
    <property type="match status" value="1"/>
</dbReference>